<dbReference type="AlphaFoldDB" id="A0A167MX59"/>
<feature type="compositionally biased region" description="Polar residues" evidence="1">
    <location>
        <begin position="56"/>
        <end position="68"/>
    </location>
</feature>
<reference evidence="3" key="1">
    <citation type="submission" date="2015-06" db="EMBL/GenBank/DDBJ databases">
        <title>Expansion of signal transduction pathways in fungi by whole-genome duplication.</title>
        <authorList>
            <consortium name="DOE Joint Genome Institute"/>
            <person name="Corrochano L.M."/>
            <person name="Kuo A."/>
            <person name="Marcet-Houben M."/>
            <person name="Polaino S."/>
            <person name="Salamov A."/>
            <person name="Villalobos J.M."/>
            <person name="Alvarez M.I."/>
            <person name="Avalos J."/>
            <person name="Benito E.P."/>
            <person name="Benoit I."/>
            <person name="Burger G."/>
            <person name="Camino L.P."/>
            <person name="Canovas D."/>
            <person name="Cerda-Olmedo E."/>
            <person name="Cheng J.-F."/>
            <person name="Dominguez A."/>
            <person name="Elias M."/>
            <person name="Eslava A.P."/>
            <person name="Glaser F."/>
            <person name="Grimwood J."/>
            <person name="Gutierrez G."/>
            <person name="Heitman J."/>
            <person name="Henrissat B."/>
            <person name="Iturriaga E.A."/>
            <person name="Lang B.F."/>
            <person name="Lavin J.L."/>
            <person name="Lee S."/>
            <person name="Li W."/>
            <person name="Lindquist E."/>
            <person name="Lopez-Garcia S."/>
            <person name="Luque E.M."/>
            <person name="Marcos A.T."/>
            <person name="Martin J."/>
            <person name="McCluskey K."/>
            <person name="Medina H.R."/>
            <person name="Miralles-Duran A."/>
            <person name="Miyazaki A."/>
            <person name="Munoz-Torres E."/>
            <person name="Oguiza J.A."/>
            <person name="Ohm R."/>
            <person name="Olmedo M."/>
            <person name="Orejas M."/>
            <person name="Ortiz-Castellanos L."/>
            <person name="Pisabarro A.G."/>
            <person name="Rodriguez-Romero J."/>
            <person name="Ruiz-Herrera J."/>
            <person name="Ruiz-Vazquez R."/>
            <person name="Sanz C."/>
            <person name="Schackwitz W."/>
            <person name="Schmutz J."/>
            <person name="Shahriari M."/>
            <person name="Shelest E."/>
            <person name="Silva-Franco F."/>
            <person name="Soanes D."/>
            <person name="Syed K."/>
            <person name="Tagua V.G."/>
            <person name="Talbot N.J."/>
            <person name="Thon M."/>
            <person name="De vries R.P."/>
            <person name="Wiebenga A."/>
            <person name="Yadav J.S."/>
            <person name="Braun E.L."/>
            <person name="Baker S."/>
            <person name="Garre V."/>
            <person name="Horwitz B."/>
            <person name="Torres-Martinez S."/>
            <person name="Idnurm A."/>
            <person name="Herrera-Estrella A."/>
            <person name="Gabaldon T."/>
            <person name="Grigoriev I.V."/>
        </authorList>
    </citation>
    <scope>NUCLEOTIDE SEQUENCE [LARGE SCALE GENOMIC DNA]</scope>
    <source>
        <strain evidence="3">NRRL 1555(-)</strain>
    </source>
</reference>
<dbReference type="InParanoid" id="A0A167MX59"/>
<evidence type="ECO:0000313" key="2">
    <source>
        <dbReference type="EMBL" id="OAD74369.1"/>
    </source>
</evidence>
<evidence type="ECO:0000313" key="3">
    <source>
        <dbReference type="Proteomes" id="UP000077315"/>
    </source>
</evidence>
<protein>
    <submittedName>
        <fullName evidence="2">Homeodomain-like DNA binding domain-containing transcription factor</fullName>
    </submittedName>
</protein>
<dbReference type="VEuPathDB" id="FungiDB:PHYBLDRAFT_167786"/>
<dbReference type="EMBL" id="KV440979">
    <property type="protein sequence ID" value="OAD74369.1"/>
    <property type="molecule type" value="Genomic_DNA"/>
</dbReference>
<name>A0A167MX59_PHYB8</name>
<keyword evidence="3" id="KW-1185">Reference proteome</keyword>
<organism evidence="2 3">
    <name type="scientific">Phycomyces blakesleeanus (strain ATCC 8743b / DSM 1359 / FGSC 10004 / NBRC 33097 / NRRL 1555)</name>
    <dbReference type="NCBI Taxonomy" id="763407"/>
    <lineage>
        <taxon>Eukaryota</taxon>
        <taxon>Fungi</taxon>
        <taxon>Fungi incertae sedis</taxon>
        <taxon>Mucoromycota</taxon>
        <taxon>Mucoromycotina</taxon>
        <taxon>Mucoromycetes</taxon>
        <taxon>Mucorales</taxon>
        <taxon>Phycomycetaceae</taxon>
        <taxon>Phycomyces</taxon>
    </lineage>
</organism>
<feature type="region of interest" description="Disordered" evidence="1">
    <location>
        <begin position="53"/>
        <end position="83"/>
    </location>
</feature>
<feature type="region of interest" description="Disordered" evidence="1">
    <location>
        <begin position="1"/>
        <end position="20"/>
    </location>
</feature>
<dbReference type="GO" id="GO:0003677">
    <property type="term" value="F:DNA binding"/>
    <property type="evidence" value="ECO:0007669"/>
    <property type="project" value="UniProtKB-KW"/>
</dbReference>
<sequence>MSSFKFVYEDGQGKSVNENSSQALSYIVDEDYNGLKTIATHSQFLEARNRDRISEVSESTQTENQVGSPSIPPPKRSKTTRQRNTYTDEDIIKFFKLKDKKLLSAKVAAKQLNISARVAQCWIKKYDEDPDNLFNRGKKGGKKGLTNEHKKCIKEFVAEDASVYIKDMMNHLVSVFGKINMSKETVRRFMANECNLTFKKVYKQPVAKNSEENIEARYNWIL</sequence>
<gene>
    <name evidence="2" type="ORF">PHYBLDRAFT_167786</name>
</gene>
<dbReference type="Proteomes" id="UP000077315">
    <property type="component" value="Unassembled WGS sequence"/>
</dbReference>
<dbReference type="RefSeq" id="XP_018292409.1">
    <property type="nucleotide sequence ID" value="XM_018435721.1"/>
</dbReference>
<dbReference type="GeneID" id="28996627"/>
<keyword evidence="2" id="KW-0238">DNA-binding</keyword>
<evidence type="ECO:0000256" key="1">
    <source>
        <dbReference type="SAM" id="MobiDB-lite"/>
    </source>
</evidence>
<dbReference type="SUPFAM" id="SSF46689">
    <property type="entry name" value="Homeodomain-like"/>
    <property type="match status" value="1"/>
</dbReference>
<proteinExistence type="predicted"/>
<dbReference type="InterPro" id="IPR009057">
    <property type="entry name" value="Homeodomain-like_sf"/>
</dbReference>
<accession>A0A167MX59</accession>
<keyword evidence="2" id="KW-0371">Homeobox</keyword>